<feature type="non-terminal residue" evidence="1">
    <location>
        <position position="230"/>
    </location>
</feature>
<evidence type="ECO:0000313" key="1">
    <source>
        <dbReference type="EMBL" id="EQD66469.1"/>
    </source>
</evidence>
<dbReference type="EMBL" id="AUZZ01000871">
    <property type="protein sequence ID" value="EQD66469.1"/>
    <property type="molecule type" value="Genomic_DNA"/>
</dbReference>
<reference evidence="1" key="1">
    <citation type="submission" date="2013-08" db="EMBL/GenBank/DDBJ databases">
        <authorList>
            <person name="Mendez C."/>
            <person name="Richter M."/>
            <person name="Ferrer M."/>
            <person name="Sanchez J."/>
        </authorList>
    </citation>
    <scope>NUCLEOTIDE SEQUENCE</scope>
</reference>
<dbReference type="AlphaFoldDB" id="T1CIN8"/>
<sequence length="230" mass="26377">MKNQVLTPAVEIGAAHESSWRGEREAVYQRLALTPVQQRTVEELVRLSPARKVGKGALHNLRGRLPSKKCSALRLFESHTVERLFFYEVELDPRVIGYVTQVPLVGVERRLPNGRRHVSTPTLDVLVFTQKSITIVECKDEDWLRKREGTKGWSCLDGVWTCEPYARWATDRGLGFRVWHPPYPFAVYLRNMELIYARLGESQEYAEEVAGAEAVRLLRTRACSWAEVRA</sequence>
<comment type="caution">
    <text evidence="1">The sequence shown here is derived from an EMBL/GenBank/DDBJ whole genome shotgun (WGS) entry which is preliminary data.</text>
</comment>
<proteinExistence type="predicted"/>
<organism evidence="1">
    <name type="scientific">mine drainage metagenome</name>
    <dbReference type="NCBI Taxonomy" id="410659"/>
    <lineage>
        <taxon>unclassified sequences</taxon>
        <taxon>metagenomes</taxon>
        <taxon>ecological metagenomes</taxon>
    </lineage>
</organism>
<gene>
    <name evidence="1" type="ORF">B2A_01155</name>
</gene>
<name>T1CIN8_9ZZZZ</name>
<protein>
    <submittedName>
        <fullName evidence="1">Transposase</fullName>
    </submittedName>
</protein>
<reference evidence="1" key="2">
    <citation type="journal article" date="2014" name="ISME J.">
        <title>Microbial stratification in low pH oxic and suboxic macroscopic growths along an acid mine drainage.</title>
        <authorList>
            <person name="Mendez-Garcia C."/>
            <person name="Mesa V."/>
            <person name="Sprenger R.R."/>
            <person name="Richter M."/>
            <person name="Diez M.S."/>
            <person name="Solano J."/>
            <person name="Bargiela R."/>
            <person name="Golyshina O.V."/>
            <person name="Manteca A."/>
            <person name="Ramos J.L."/>
            <person name="Gallego J.R."/>
            <person name="Llorente I."/>
            <person name="Martins Dos Santos V.A."/>
            <person name="Jensen O.N."/>
            <person name="Pelaez A.I."/>
            <person name="Sanchez J."/>
            <person name="Ferrer M."/>
        </authorList>
    </citation>
    <scope>NUCLEOTIDE SEQUENCE</scope>
</reference>
<accession>T1CIN8</accession>